<dbReference type="STRING" id="1218173.BALCAV_0200695"/>
<dbReference type="Proteomes" id="UP000297014">
    <property type="component" value="Unassembled WGS sequence"/>
</dbReference>
<reference evidence="2 4" key="2">
    <citation type="submission" date="2014-01" db="EMBL/GenBank/DDBJ databases">
        <title>Draft genome sequencing of Bacillus alcalophilus CGMCC 1.3604.</title>
        <authorList>
            <person name="Yang J."/>
            <person name="Diao L."/>
            <person name="Yang S."/>
        </authorList>
    </citation>
    <scope>NUCLEOTIDE SEQUENCE [LARGE SCALE GENOMIC DNA]</scope>
    <source>
        <strain evidence="2 4">CGMCC 1.3604</strain>
    </source>
</reference>
<evidence type="ECO:0000313" key="3">
    <source>
        <dbReference type="Proteomes" id="UP000002754"/>
    </source>
</evidence>
<dbReference type="EMBL" id="ALPT02000002">
    <property type="protein sequence ID" value="KGA98993.1"/>
    <property type="molecule type" value="Genomic_DNA"/>
</dbReference>
<comment type="caution">
    <text evidence="1">The sequence shown here is derived from an EMBL/GenBank/DDBJ whole genome shotgun (WGS) entry which is preliminary data.</text>
</comment>
<dbReference type="eggNOG" id="COG5632">
    <property type="taxonomic scope" value="Bacteria"/>
</dbReference>
<dbReference type="RefSeq" id="WP_003321343.1">
    <property type="nucleotide sequence ID" value="NZ_ALPT02000002.1"/>
</dbReference>
<evidence type="ECO:0000313" key="1">
    <source>
        <dbReference type="EMBL" id="KGA98993.1"/>
    </source>
</evidence>
<reference evidence="1 3" key="1">
    <citation type="journal article" date="2014" name="Genome Announc.">
        <title>Draft Genome Sequence of Bacillus alcalophilus AV1934, a Classic Alkaliphile Isolated from Human Feces in 1934.</title>
        <authorList>
            <person name="Attie O."/>
            <person name="Jayaprakash A."/>
            <person name="Shah H."/>
            <person name="Paulsen I.T."/>
            <person name="Morino M."/>
            <person name="Takahashi Y."/>
            <person name="Narumi I."/>
            <person name="Sachidanandam R."/>
            <person name="Satoh K."/>
            <person name="Ito M."/>
            <person name="Krulwich T.A."/>
        </authorList>
    </citation>
    <scope>NUCLEOTIDE SEQUENCE [LARGE SCALE GENOMIC DNA]</scope>
    <source>
        <strain evidence="1 3">AV1934</strain>
    </source>
</reference>
<evidence type="ECO:0000313" key="2">
    <source>
        <dbReference type="EMBL" id="THG88741.1"/>
    </source>
</evidence>
<dbReference type="Pfam" id="PF09709">
    <property type="entry name" value="Cas_Csd1"/>
    <property type="match status" value="1"/>
</dbReference>
<protein>
    <submittedName>
        <fullName evidence="1">CRISPR-associated protein Cas8</fullName>
    </submittedName>
</protein>
<accession>A0A094WSE9</accession>
<sequence length="637" mass="72702">MSLFLSLYQTYKQNSSQVGERKLNRFEKEYTLIPVGHTTQTAHIEVLVTEDGEFYSAEIIPKGNGNTLIPATEKSSSRSGSLVAPYPLHDKLSYVAGDYVKYGGVIKKEEPYSAYIAQLEEWVSSPYNHWMVNSIFKYLKKGRLIEDLVNEKKLHLDSEGKLITSWDKKYEELFEGKPDIFSVVAGGQEGAFIRFNVHSPTKVLSKVWQSKEVFDSFTSFYNQSLGDEDLCYVSSEWIPKTNRHANKIRNAGDKAKLISDNDKSGFTYRGRFRESDQVATIGYDVSQKAHNALKWLINRQAKIVDGRVFLVWGNQVPEVPDPTSDSFDIYEEWDESPEEPIQVANTHQNYATEVKKALSGYMNRLKELDTNEQINILVLDSATTGRLAVLYYRNIQKELYINGLINWHSRCKWRHSYRKTKDGNRIQFTGAPSTKDIAFATYGPNANEKVVKGLMERLLPCIVDEHPIPSDIVRSAIQRASNPVALENWEWEKTLSIACALINSKEDYDMAVDNNNDDRSYLFGRLLAVADVLERNVLDSNGEKRATNATRYMNSFANRPERTWKTIQAALQPYLAKLGKGATRYTIIIDEISSKFNVDDFNNRPLTGKFLLGLSSQRHDMYQKKEKVEQNEGGNEL</sequence>
<keyword evidence="3" id="KW-1185">Reference proteome</keyword>
<dbReference type="NCBIfam" id="TIGR01863">
    <property type="entry name" value="cas_Csd1"/>
    <property type="match status" value="1"/>
</dbReference>
<dbReference type="OrthoDB" id="5389988at2"/>
<organism evidence="1 3">
    <name type="scientific">Alkalihalobacillus alcalophilus ATCC 27647 = CGMCC 1.3604</name>
    <dbReference type="NCBI Taxonomy" id="1218173"/>
    <lineage>
        <taxon>Bacteria</taxon>
        <taxon>Bacillati</taxon>
        <taxon>Bacillota</taxon>
        <taxon>Bacilli</taxon>
        <taxon>Bacillales</taxon>
        <taxon>Bacillaceae</taxon>
        <taxon>Alkalihalobacillus</taxon>
    </lineage>
</organism>
<gene>
    <name evidence="2" type="ORF">AJ85_00235</name>
    <name evidence="1" type="ORF">BALCAV_0200695</name>
</gene>
<dbReference type="Proteomes" id="UP000002754">
    <property type="component" value="Unassembled WGS sequence"/>
</dbReference>
<dbReference type="EMBL" id="JALP01000318">
    <property type="protein sequence ID" value="THG88741.1"/>
    <property type="molecule type" value="Genomic_DNA"/>
</dbReference>
<dbReference type="AlphaFoldDB" id="A0A094WSE9"/>
<proteinExistence type="predicted"/>
<evidence type="ECO:0000313" key="4">
    <source>
        <dbReference type="Proteomes" id="UP000297014"/>
    </source>
</evidence>
<dbReference type="InterPro" id="IPR010144">
    <property type="entry name" value="CRISPR-assoc_prot_Csd1-typ"/>
</dbReference>
<dbReference type="CDD" id="cd09757">
    <property type="entry name" value="Cas8c_I-C"/>
    <property type="match status" value="1"/>
</dbReference>
<name>A0A094WSE9_ALKAL</name>